<comment type="caution">
    <text evidence="1">The sequence shown here is derived from an EMBL/GenBank/DDBJ whole genome shotgun (WGS) entry which is preliminary data.</text>
</comment>
<sequence length="139" mass="15396">MITSCKNSDTSTTIEKVKASKLKYPDVEIKYATGFSINSTDTGYYITIKNPWPEADLEYSFKLENGNSTNRIPEPDAPQIINIPIKEIILSSTTHIPPVVLIDEQSSIIGFPGTDYISDSSVRALIDKGRIEELGQNQT</sequence>
<evidence type="ECO:0000313" key="1">
    <source>
        <dbReference type="EMBL" id="GAK78080.1"/>
    </source>
</evidence>
<accession>A0A081DGN4</accession>
<dbReference type="EMBL" id="BBLG01000024">
    <property type="protein sequence ID" value="GAK78080.1"/>
    <property type="molecule type" value="Genomic_DNA"/>
</dbReference>
<name>A0A081DGN4_NONUL</name>
<evidence type="ECO:0000313" key="2">
    <source>
        <dbReference type="Proteomes" id="UP000028980"/>
    </source>
</evidence>
<gene>
    <name evidence="1" type="ORF">JCM19296_3689</name>
</gene>
<organism evidence="1 2">
    <name type="scientific">Nonlabens ulvanivorans</name>
    <name type="common">Persicivirga ulvanivorans</name>
    <dbReference type="NCBI Taxonomy" id="906888"/>
    <lineage>
        <taxon>Bacteria</taxon>
        <taxon>Pseudomonadati</taxon>
        <taxon>Bacteroidota</taxon>
        <taxon>Flavobacteriia</taxon>
        <taxon>Flavobacteriales</taxon>
        <taxon>Flavobacteriaceae</taxon>
        <taxon>Nonlabens</taxon>
    </lineage>
</organism>
<dbReference type="AlphaFoldDB" id="A0A081DGN4"/>
<dbReference type="Proteomes" id="UP000028980">
    <property type="component" value="Unassembled WGS sequence"/>
</dbReference>
<protein>
    <submittedName>
        <fullName evidence="1">Vitamin B12 ABC transporter</fullName>
    </submittedName>
</protein>
<reference evidence="1 2" key="1">
    <citation type="journal article" date="2014" name="Genome Announc.">
        <title>Draft Genome Sequences of Marine Flavobacterium Nonlabens Strains NR17, NR24, NR27, NR32, NR33, and Ara13.</title>
        <authorList>
            <person name="Nakanishi M."/>
            <person name="Meirelles P."/>
            <person name="Suzuki R."/>
            <person name="Takatani N."/>
            <person name="Mino S."/>
            <person name="Suda W."/>
            <person name="Oshima K."/>
            <person name="Hattori M."/>
            <person name="Ohkuma M."/>
            <person name="Hosokawa M."/>
            <person name="Miyashita K."/>
            <person name="Thompson F.L."/>
            <person name="Niwa A."/>
            <person name="Sawabe T."/>
            <person name="Sawabe T."/>
        </authorList>
    </citation>
    <scope>NUCLEOTIDE SEQUENCE [LARGE SCALE GENOMIC DNA]</scope>
    <source>
        <strain evidence="2">JCM19296</strain>
    </source>
</reference>
<proteinExistence type="predicted"/>